<evidence type="ECO:0000256" key="3">
    <source>
        <dbReference type="ARBA" id="ARBA00022827"/>
    </source>
</evidence>
<dbReference type="SUPFAM" id="SSF51905">
    <property type="entry name" value="FAD/NAD(P)-binding domain"/>
    <property type="match status" value="1"/>
</dbReference>
<dbReference type="GO" id="GO:0016709">
    <property type="term" value="F:oxidoreductase activity, acting on paired donors, with incorporation or reduction of molecular oxygen, NAD(P)H as one donor, and incorporation of one atom of oxygen"/>
    <property type="evidence" value="ECO:0007669"/>
    <property type="project" value="UniProtKB-ARBA"/>
</dbReference>
<comment type="cofactor">
    <cofactor evidence="1">
        <name>FAD</name>
        <dbReference type="ChEBI" id="CHEBI:57692"/>
    </cofactor>
</comment>
<dbReference type="InterPro" id="IPR002938">
    <property type="entry name" value="FAD-bd"/>
</dbReference>
<dbReference type="PANTHER" id="PTHR43004">
    <property type="entry name" value="TRK SYSTEM POTASSIUM UPTAKE PROTEIN"/>
    <property type="match status" value="1"/>
</dbReference>
<dbReference type="InterPro" id="IPR036188">
    <property type="entry name" value="FAD/NAD-bd_sf"/>
</dbReference>
<name>A0A2Z5E4P8_9ACTN</name>
<evidence type="ECO:0000313" key="6">
    <source>
        <dbReference type="EMBL" id="AXB74588.1"/>
    </source>
</evidence>
<evidence type="ECO:0000259" key="5">
    <source>
        <dbReference type="Pfam" id="PF01494"/>
    </source>
</evidence>
<feature type="compositionally biased region" description="Basic and acidic residues" evidence="4">
    <location>
        <begin position="406"/>
        <end position="427"/>
    </location>
</feature>
<feature type="domain" description="FAD-binding" evidence="5">
    <location>
        <begin position="11"/>
        <end position="345"/>
    </location>
</feature>
<dbReference type="PRINTS" id="PR00420">
    <property type="entry name" value="RNGMNOXGNASE"/>
</dbReference>
<evidence type="ECO:0000256" key="1">
    <source>
        <dbReference type="ARBA" id="ARBA00001974"/>
    </source>
</evidence>
<dbReference type="GO" id="GO:0071949">
    <property type="term" value="F:FAD binding"/>
    <property type="evidence" value="ECO:0007669"/>
    <property type="project" value="InterPro"/>
</dbReference>
<dbReference type="Gene3D" id="3.40.30.120">
    <property type="match status" value="1"/>
</dbReference>
<evidence type="ECO:0000256" key="4">
    <source>
        <dbReference type="SAM" id="MobiDB-lite"/>
    </source>
</evidence>
<reference evidence="6" key="1">
    <citation type="journal article" date="2018" name="J. Biol. Eng.">
        <title>Manipulation of two regulatory genes for efficient production of chromomycins in Streptomyces reseiscleroticus.</title>
        <authorList>
            <person name="Sun L."/>
            <person name="Zeng J."/>
            <person name="Cui P."/>
            <person name="Wang W."/>
            <person name="Yu D."/>
            <person name="Zhan J."/>
        </authorList>
    </citation>
    <scope>NUCLEOTIDE SEQUENCE</scope>
    <source>
        <strain evidence="6">ATCC 53903</strain>
    </source>
</reference>
<evidence type="ECO:0000256" key="2">
    <source>
        <dbReference type="ARBA" id="ARBA00022630"/>
    </source>
</evidence>
<organism evidence="6">
    <name type="scientific">Streptomyces roseiscleroticus</name>
    <dbReference type="NCBI Taxonomy" id="1972"/>
    <lineage>
        <taxon>Bacteria</taxon>
        <taxon>Bacillati</taxon>
        <taxon>Actinomycetota</taxon>
        <taxon>Actinomycetes</taxon>
        <taxon>Kitasatosporales</taxon>
        <taxon>Streptomycetaceae</taxon>
        <taxon>Streptomyces</taxon>
    </lineage>
</organism>
<keyword evidence="2" id="KW-0285">Flavoprotein</keyword>
<gene>
    <name evidence="6" type="primary">srcmOII</name>
</gene>
<feature type="region of interest" description="Disordered" evidence="4">
    <location>
        <begin position="399"/>
        <end position="427"/>
    </location>
</feature>
<accession>A0A2Z5E4P8</accession>
<dbReference type="Pfam" id="PF01494">
    <property type="entry name" value="FAD_binding_3"/>
    <property type="match status" value="1"/>
</dbReference>
<dbReference type="PANTHER" id="PTHR43004:SF19">
    <property type="entry name" value="BINDING MONOOXYGENASE, PUTATIVE (JCVI)-RELATED"/>
    <property type="match status" value="1"/>
</dbReference>
<dbReference type="InterPro" id="IPR050641">
    <property type="entry name" value="RIFMO-like"/>
</dbReference>
<protein>
    <submittedName>
        <fullName evidence="6">Oxygenase</fullName>
    </submittedName>
</protein>
<sequence length="550" mass="59255">MTTAHEDPSPAVLVAGAGPVGLMTAYELARRGVRVRLIDAADGPAATSRAMATHARSLETYDQAGLLDRIMARGRIIQRFTMHLNGRTLARLGPDYSDHPTRFPMTLMIDQAATEDVLRQAVAELGVKVEWGVRLADFAQDADAVHTVLHTPAGQERLTVRWLVGCDGGHSTVRRLLKLPLVGDSTETWLIADAYVDVDLPQNSIHWVKVGTGTVMVIPFPEEGKWRLLDTADASYDGDPDAVAERFARKLRNGLGRPVTVRTPTWVSVFTIQQRMIGTMRVGRCAVAGDAAHVHSPASGQGLNTGIQDAYNLGWKLAMVEQGHADESLLDSYSDERVPIGRALLGSTRKATFLVQLKNSAATAVLPVAFAVVRRSAALRGRIERKIIGTMSALAVGYPDGPLTLPDDRPDDAPGPRPGDRLPRVTEEQARTEAWTALLDELRGPHCTLLVAGGDAEARDAAGEAARQHAAWLSVRTLDDAPHSGAARDVEPAPLADRDGRLRARLGLSSGGWLLVRPDGYICARGDRLTARALAPALDALRGRRSGREG</sequence>
<dbReference type="AlphaFoldDB" id="A0A2Z5E4P8"/>
<dbReference type="EMBL" id="MG975976">
    <property type="protein sequence ID" value="AXB74588.1"/>
    <property type="molecule type" value="Genomic_DNA"/>
</dbReference>
<keyword evidence="3" id="KW-0274">FAD</keyword>
<proteinExistence type="predicted"/>
<dbReference type="Gene3D" id="3.50.50.60">
    <property type="entry name" value="FAD/NAD(P)-binding domain"/>
    <property type="match status" value="1"/>
</dbReference>
<dbReference type="Gene3D" id="3.30.70.2450">
    <property type="match status" value="1"/>
</dbReference>